<reference evidence="2 3" key="1">
    <citation type="journal article" date="2019" name="Commun. Biol.">
        <title>The bagworm genome reveals a unique fibroin gene that provides high tensile strength.</title>
        <authorList>
            <person name="Kono N."/>
            <person name="Nakamura H."/>
            <person name="Ohtoshi R."/>
            <person name="Tomita M."/>
            <person name="Numata K."/>
            <person name="Arakawa K."/>
        </authorList>
    </citation>
    <scope>NUCLEOTIDE SEQUENCE [LARGE SCALE GENOMIC DNA]</scope>
</reference>
<accession>A0A4C1VNE5</accession>
<feature type="region of interest" description="Disordered" evidence="1">
    <location>
        <begin position="81"/>
        <end position="155"/>
    </location>
</feature>
<keyword evidence="3" id="KW-1185">Reference proteome</keyword>
<organism evidence="2 3">
    <name type="scientific">Eumeta variegata</name>
    <name type="common">Bagworm moth</name>
    <name type="synonym">Eumeta japonica</name>
    <dbReference type="NCBI Taxonomy" id="151549"/>
    <lineage>
        <taxon>Eukaryota</taxon>
        <taxon>Metazoa</taxon>
        <taxon>Ecdysozoa</taxon>
        <taxon>Arthropoda</taxon>
        <taxon>Hexapoda</taxon>
        <taxon>Insecta</taxon>
        <taxon>Pterygota</taxon>
        <taxon>Neoptera</taxon>
        <taxon>Endopterygota</taxon>
        <taxon>Lepidoptera</taxon>
        <taxon>Glossata</taxon>
        <taxon>Ditrysia</taxon>
        <taxon>Tineoidea</taxon>
        <taxon>Psychidae</taxon>
        <taxon>Oiketicinae</taxon>
        <taxon>Eumeta</taxon>
    </lineage>
</organism>
<name>A0A4C1VNE5_EUMVA</name>
<sequence>MPPAARSQLPKAFTCVAIRGVSRSGRAGGACAGRGGTGRPAVGARPRAPLFSSRPPRRLCVRLSTVLLCLISNIVSYSNVPNGVRLKDSPKANVDGGGKKDTKKKNCKQKTEGNGAVTAAKNDKATGAKTSADKEGKERTSPKNDTPLQVLNAFQ</sequence>
<evidence type="ECO:0000313" key="2">
    <source>
        <dbReference type="EMBL" id="GBP39285.1"/>
    </source>
</evidence>
<feature type="compositionally biased region" description="Gly residues" evidence="1">
    <location>
        <begin position="27"/>
        <end position="38"/>
    </location>
</feature>
<dbReference type="Proteomes" id="UP000299102">
    <property type="component" value="Unassembled WGS sequence"/>
</dbReference>
<dbReference type="AlphaFoldDB" id="A0A4C1VNE5"/>
<feature type="region of interest" description="Disordered" evidence="1">
    <location>
        <begin position="27"/>
        <end position="49"/>
    </location>
</feature>
<feature type="compositionally biased region" description="Polar residues" evidence="1">
    <location>
        <begin position="143"/>
        <end position="155"/>
    </location>
</feature>
<comment type="caution">
    <text evidence="2">The sequence shown here is derived from an EMBL/GenBank/DDBJ whole genome shotgun (WGS) entry which is preliminary data.</text>
</comment>
<evidence type="ECO:0000313" key="3">
    <source>
        <dbReference type="Proteomes" id="UP000299102"/>
    </source>
</evidence>
<proteinExistence type="predicted"/>
<protein>
    <submittedName>
        <fullName evidence="2">Uncharacterized protein</fullName>
    </submittedName>
</protein>
<feature type="compositionally biased region" description="Basic and acidic residues" evidence="1">
    <location>
        <begin position="121"/>
        <end position="142"/>
    </location>
</feature>
<evidence type="ECO:0000256" key="1">
    <source>
        <dbReference type="SAM" id="MobiDB-lite"/>
    </source>
</evidence>
<gene>
    <name evidence="2" type="ORF">EVAR_20513_1</name>
</gene>
<dbReference type="EMBL" id="BGZK01000363">
    <property type="protein sequence ID" value="GBP39285.1"/>
    <property type="molecule type" value="Genomic_DNA"/>
</dbReference>